<evidence type="ECO:0000256" key="2">
    <source>
        <dbReference type="ARBA" id="ARBA00011738"/>
    </source>
</evidence>
<dbReference type="InterPro" id="IPR004703">
    <property type="entry name" value="PTS_sugar-sp_permease"/>
</dbReference>
<feature type="transmembrane region" description="Helical" evidence="14">
    <location>
        <begin position="302"/>
        <end position="325"/>
    </location>
</feature>
<evidence type="ECO:0000256" key="5">
    <source>
        <dbReference type="ARBA" id="ARBA00022597"/>
    </source>
</evidence>
<dbReference type="NCBIfam" id="NF006920">
    <property type="entry name" value="PRK09410.1-2"/>
    <property type="match status" value="1"/>
</dbReference>
<dbReference type="Pfam" id="PF03611">
    <property type="entry name" value="EIIC-GAT"/>
    <property type="match status" value="1"/>
</dbReference>
<evidence type="ECO:0000256" key="6">
    <source>
        <dbReference type="ARBA" id="ARBA00022683"/>
    </source>
</evidence>
<evidence type="ECO:0000256" key="4">
    <source>
        <dbReference type="ARBA" id="ARBA00022475"/>
    </source>
</evidence>
<keyword evidence="8 14" id="KW-1133">Transmembrane helix</keyword>
<accession>A0A1H9UBQ2</accession>
<feature type="transmembrane region" description="Helical" evidence="14">
    <location>
        <begin position="93"/>
        <end position="112"/>
    </location>
</feature>
<dbReference type="GO" id="GO:0005886">
    <property type="term" value="C:plasma membrane"/>
    <property type="evidence" value="ECO:0007669"/>
    <property type="project" value="UniProtKB-SubCell"/>
</dbReference>
<feature type="transmembrane region" description="Helical" evidence="14">
    <location>
        <begin position="404"/>
        <end position="420"/>
    </location>
</feature>
<evidence type="ECO:0000313" key="16">
    <source>
        <dbReference type="Proteomes" id="UP000198571"/>
    </source>
</evidence>
<comment type="subcellular location">
    <subcellularLocation>
        <location evidence="1">Cell membrane</location>
        <topology evidence="1">Multi-pass membrane protein</topology>
    </subcellularLocation>
</comment>
<feature type="transmembrane region" description="Helical" evidence="14">
    <location>
        <begin position="255"/>
        <end position="281"/>
    </location>
</feature>
<dbReference type="PANTHER" id="PTHR33843">
    <property type="entry name" value="ASCORBATE-SPECIFIC PTS SYSTEM EIIC COMPONENT"/>
    <property type="match status" value="1"/>
</dbReference>
<keyword evidence="4" id="KW-1003">Cell membrane</keyword>
<evidence type="ECO:0000256" key="13">
    <source>
        <dbReference type="ARBA" id="ARBA00042859"/>
    </source>
</evidence>
<reference evidence="16" key="1">
    <citation type="submission" date="2016-10" db="EMBL/GenBank/DDBJ databases">
        <authorList>
            <person name="Varghese N."/>
            <person name="Submissions S."/>
        </authorList>
    </citation>
    <scope>NUCLEOTIDE SEQUENCE [LARGE SCALE GENOMIC DNA]</scope>
    <source>
        <strain evidence="16">S9</strain>
    </source>
</reference>
<dbReference type="NCBIfam" id="NF009553">
    <property type="entry name" value="PRK12997.1-5"/>
    <property type="match status" value="1"/>
</dbReference>
<dbReference type="InterPro" id="IPR051562">
    <property type="entry name" value="Ascorbate-PTS_EIIC"/>
</dbReference>
<keyword evidence="7 14" id="KW-0812">Transmembrane</keyword>
<evidence type="ECO:0000256" key="10">
    <source>
        <dbReference type="ARBA" id="ARBA00037387"/>
    </source>
</evidence>
<evidence type="ECO:0000256" key="12">
    <source>
        <dbReference type="ARBA" id="ARBA00039702"/>
    </source>
</evidence>
<evidence type="ECO:0000256" key="7">
    <source>
        <dbReference type="ARBA" id="ARBA00022692"/>
    </source>
</evidence>
<feature type="transmembrane region" description="Helical" evidence="14">
    <location>
        <begin position="145"/>
        <end position="167"/>
    </location>
</feature>
<keyword evidence="6" id="KW-0598">Phosphotransferase system</keyword>
<feature type="transmembrane region" description="Helical" evidence="14">
    <location>
        <begin position="12"/>
        <end position="32"/>
    </location>
</feature>
<evidence type="ECO:0000256" key="11">
    <source>
        <dbReference type="ARBA" id="ARBA00038218"/>
    </source>
</evidence>
<protein>
    <recommendedName>
        <fullName evidence="12">Ascorbate-specific PTS system EIIC component</fullName>
    </recommendedName>
    <alternativeName>
        <fullName evidence="13">Ascorbate-specific permease IIC component UlaA</fullName>
    </alternativeName>
</protein>
<evidence type="ECO:0000256" key="8">
    <source>
        <dbReference type="ARBA" id="ARBA00022989"/>
    </source>
</evidence>
<feature type="transmembrane region" description="Helical" evidence="14">
    <location>
        <begin position="44"/>
        <end position="62"/>
    </location>
</feature>
<keyword evidence="9 14" id="KW-0472">Membrane</keyword>
<proteinExistence type="inferred from homology"/>
<dbReference type="Proteomes" id="UP000198571">
    <property type="component" value="Unassembled WGS sequence"/>
</dbReference>
<feature type="transmembrane region" description="Helical" evidence="14">
    <location>
        <begin position="371"/>
        <end position="392"/>
    </location>
</feature>
<dbReference type="PANTHER" id="PTHR33843:SF4">
    <property type="entry name" value="ASCORBATE-SPECIFIC PTS SYSTEM EIIC COMPONENT"/>
    <property type="match status" value="1"/>
</dbReference>
<keyword evidence="16" id="KW-1185">Reference proteome</keyword>
<comment type="similarity">
    <text evidence="11">Belongs to the UlaA family.</text>
</comment>
<keyword evidence="5" id="KW-0762">Sugar transport</keyword>
<sequence length="421" mass="43704">MGFFEFLMNEILSLPEVLVGLIVMIGLILQRAKFAKIFSGTSKSIIGFVILGAGAGVVVGSLDSLGGIIQDAFNIQGVIPNNEAIVALAQQTLGTETALIMGFGFIANILFARFTPLKYIFLTGHHTFFMAALLSAVLGTSGMSGITLVVTGSVILGAVMVIMPALAQPFMKKVTGGNEIAMGHFGTFGYVSAGLVGKAVGNEKDSSEDIKIPDSWSFLRDSLIATALTMVIMFLILVVVAGPEVVGVYAGDQNYIMFGIMQGITFAAGFSIIMAGVRMILTEIVPAFKGIAEKLVPGAKPALDVPIIYPYAPTAVIIGFLSSFIGGVISMFFLGIFNLALIIPGLVPHFFTGAGAGVFGNATGGKIGAAAGGFTNGVLISFIPALLLPVLGTLGFENTTFGDSDFGIIGILIGFLANLFS</sequence>
<dbReference type="EMBL" id="FOGT01000007">
    <property type="protein sequence ID" value="SES06688.1"/>
    <property type="molecule type" value="Genomic_DNA"/>
</dbReference>
<dbReference type="GO" id="GO:0009401">
    <property type="term" value="P:phosphoenolpyruvate-dependent sugar phosphotransferase system"/>
    <property type="evidence" value="ECO:0007669"/>
    <property type="project" value="UniProtKB-KW"/>
</dbReference>
<dbReference type="NCBIfam" id="NF006922">
    <property type="entry name" value="PRK09410.1-5"/>
    <property type="match status" value="1"/>
</dbReference>
<gene>
    <name evidence="15" type="ORF">SAMN05518684_10799</name>
</gene>
<dbReference type="STRING" id="1601833.SAMN05518684_10799"/>
<dbReference type="RefSeq" id="WP_093051386.1">
    <property type="nucleotide sequence ID" value="NZ_FOGT01000007.1"/>
</dbReference>
<evidence type="ECO:0000256" key="9">
    <source>
        <dbReference type="ARBA" id="ARBA00023136"/>
    </source>
</evidence>
<name>A0A1H9UBQ2_9BACI</name>
<comment type="function">
    <text evidence="10">The phosphoenolpyruvate-dependent sugar phosphotransferase system (sugar PTS), a major carbohydrate active transport system, catalyzes the phosphorylation of incoming sugar substrates concomitantly with their translocation across the cell membrane. The enzyme II UlaABC PTS system is involved in ascorbate transport.</text>
</comment>
<evidence type="ECO:0000256" key="1">
    <source>
        <dbReference type="ARBA" id="ARBA00004651"/>
    </source>
</evidence>
<comment type="subunit">
    <text evidence="2">Homodimer.</text>
</comment>
<dbReference type="OrthoDB" id="9796178at2"/>
<feature type="transmembrane region" description="Helical" evidence="14">
    <location>
        <begin position="119"/>
        <end position="139"/>
    </location>
</feature>
<feature type="transmembrane region" description="Helical" evidence="14">
    <location>
        <begin position="331"/>
        <end position="359"/>
    </location>
</feature>
<evidence type="ECO:0000313" key="15">
    <source>
        <dbReference type="EMBL" id="SES06688.1"/>
    </source>
</evidence>
<feature type="transmembrane region" description="Helical" evidence="14">
    <location>
        <begin position="223"/>
        <end position="243"/>
    </location>
</feature>
<evidence type="ECO:0000256" key="3">
    <source>
        <dbReference type="ARBA" id="ARBA00022448"/>
    </source>
</evidence>
<keyword evidence="3" id="KW-0813">Transport</keyword>
<dbReference type="AlphaFoldDB" id="A0A1H9UBQ2"/>
<organism evidence="15 16">
    <name type="scientific">Salipaludibacillus aurantiacus</name>
    <dbReference type="NCBI Taxonomy" id="1601833"/>
    <lineage>
        <taxon>Bacteria</taxon>
        <taxon>Bacillati</taxon>
        <taxon>Bacillota</taxon>
        <taxon>Bacilli</taxon>
        <taxon>Bacillales</taxon>
        <taxon>Bacillaceae</taxon>
    </lineage>
</organism>
<evidence type="ECO:0000256" key="14">
    <source>
        <dbReference type="SAM" id="Phobius"/>
    </source>
</evidence>